<proteinExistence type="predicted"/>
<accession>A0ACC2U2N7</accession>
<keyword evidence="2" id="KW-1185">Reference proteome</keyword>
<organism evidence="1 2">
    <name type="scientific">Entomophthora muscae</name>
    <dbReference type="NCBI Taxonomy" id="34485"/>
    <lineage>
        <taxon>Eukaryota</taxon>
        <taxon>Fungi</taxon>
        <taxon>Fungi incertae sedis</taxon>
        <taxon>Zoopagomycota</taxon>
        <taxon>Entomophthoromycotina</taxon>
        <taxon>Entomophthoromycetes</taxon>
        <taxon>Entomophthorales</taxon>
        <taxon>Entomophthoraceae</taxon>
        <taxon>Entomophthora</taxon>
    </lineage>
</organism>
<evidence type="ECO:0000313" key="2">
    <source>
        <dbReference type="Proteomes" id="UP001165960"/>
    </source>
</evidence>
<dbReference type="EMBL" id="QTSX02001502">
    <property type="protein sequence ID" value="KAJ9081042.1"/>
    <property type="molecule type" value="Genomic_DNA"/>
</dbReference>
<reference evidence="1" key="1">
    <citation type="submission" date="2022-04" db="EMBL/GenBank/DDBJ databases">
        <title>Genome of the entomopathogenic fungus Entomophthora muscae.</title>
        <authorList>
            <person name="Elya C."/>
            <person name="Lovett B.R."/>
            <person name="Lee E."/>
            <person name="Macias A.M."/>
            <person name="Hajek A.E."/>
            <person name="De Bivort B.L."/>
            <person name="Kasson M.T."/>
            <person name="De Fine Licht H.H."/>
            <person name="Stajich J.E."/>
        </authorList>
    </citation>
    <scope>NUCLEOTIDE SEQUENCE</scope>
    <source>
        <strain evidence="1">Berkeley</strain>
    </source>
</reference>
<dbReference type="Proteomes" id="UP001165960">
    <property type="component" value="Unassembled WGS sequence"/>
</dbReference>
<comment type="caution">
    <text evidence="1">The sequence shown here is derived from an EMBL/GenBank/DDBJ whole genome shotgun (WGS) entry which is preliminary data.</text>
</comment>
<evidence type="ECO:0000313" key="1">
    <source>
        <dbReference type="EMBL" id="KAJ9081042.1"/>
    </source>
</evidence>
<protein>
    <submittedName>
        <fullName evidence="1">Uncharacterized protein</fullName>
    </submittedName>
</protein>
<gene>
    <name evidence="1" type="ORF">DSO57_1018663</name>
</gene>
<name>A0ACC2U2N7_9FUNG</name>
<sequence>MAEKNFEAGKRALSSSAIPQPLNKKSNLEYIVNPDGPSFPFTLIRKRQACSRGPSPGRKLTPPPMKRQPTLQFVTVESVPDSPRIDGSFTVLPSGTPSLEASPAGAAAWGRRTTGQKSKDRIPAAFGSHHCSHPAQMGPAMVSRTNSPGLGPVRSLNTAEGMEHRLLPDPADLGKPIRYVCDNKFNAKPTSYNVDIGNQPIKLWAHQDDRGPAALPNSCNLNQPIKLHTSQDAREQHTLYNPCNLAQPINSSGATCNSMHMAPSKSSNLNEPITPDNAMEIDSPNVLFNNCNLHRPITPDNTMEIDSPNASYKNCNLNEPIKSRPARNDKTHHAPDKCCNLKKPIRPCVAMETDTPNVSNNNCNSDEPTRSGAAGANYTHTILSQPIRYKNYPNWLNQFSSDSSEPMDTFQTPPEWFDPFWMTINQPKMNGKPQITLDVKQPPSKSGKRHQGNTQSDGPKERPGLSAVRILRQLMMTISLEDLCTESPKFCQKMHQAISALRPRKYKALFLTGTGAPRTTGTVNGIHTSIILDGSAYSNIISKMFLESLPWPEVTLSDISFILANGSCKTALGKAIKLRLWLGGVFSVIKAAIFDHDQYTLLLGRKTMSGLSVTTWFVNNSWTLEHNNELIDLKVTFDSPTGPSFLCKPLAAQIKDNT</sequence>